<dbReference type="Proteomes" id="UP001291999">
    <property type="component" value="Unassembled WGS sequence"/>
</dbReference>
<feature type="compositionally biased region" description="Basic and acidic residues" evidence="1">
    <location>
        <begin position="272"/>
        <end position="282"/>
    </location>
</feature>
<feature type="transmembrane region" description="Helical" evidence="2">
    <location>
        <begin position="18"/>
        <end position="36"/>
    </location>
</feature>
<evidence type="ECO:0000256" key="1">
    <source>
        <dbReference type="SAM" id="MobiDB-lite"/>
    </source>
</evidence>
<keyword evidence="2" id="KW-0812">Transmembrane</keyword>
<accession>A0ABU5K6I2</accession>
<organism evidence="3 4">
    <name type="scientific">Nocardioides renjunii</name>
    <dbReference type="NCBI Taxonomy" id="3095075"/>
    <lineage>
        <taxon>Bacteria</taxon>
        <taxon>Bacillati</taxon>
        <taxon>Actinomycetota</taxon>
        <taxon>Actinomycetes</taxon>
        <taxon>Propionibacteriales</taxon>
        <taxon>Nocardioidaceae</taxon>
        <taxon>Nocardioides</taxon>
    </lineage>
</organism>
<keyword evidence="2" id="KW-1133">Transmembrane helix</keyword>
<gene>
    <name evidence="3" type="ORF">SFC79_02310</name>
</gene>
<sequence length="282" mass="29746">MTRPAVVGFAGREKWGEVLVDLVLAGLGGLLVAVAAPEPSAGAPLALWLVVLYTAFAVAATVLLAVVVATTSRLPTIGEGTVAGRPAAGLRSWAAPWWHANALDLGLAATGLALLAAGLAEGGSWAVVGAVPGLVGLWFAARVALVVLGRRRRPALWLTPDEVVVDSPVGRARAARGSVRRVRSSGRRVVVDLDDDATWIACPRPWRRRAPSVRVLVLDAKDVGHRPAEVADWLRSELDLADRIGRIGTSRTGEGGQRATPRPPIITTSRSDCFRDRPPDHP</sequence>
<reference evidence="3 4" key="1">
    <citation type="submission" date="2023-11" db="EMBL/GenBank/DDBJ databases">
        <title>Novel species in genus Nocardioides.</title>
        <authorList>
            <person name="Zhou H."/>
        </authorList>
    </citation>
    <scope>NUCLEOTIDE SEQUENCE [LARGE SCALE GENOMIC DNA]</scope>
    <source>
        <strain evidence="3 4">S-58</strain>
    </source>
</reference>
<feature type="transmembrane region" description="Helical" evidence="2">
    <location>
        <begin position="100"/>
        <end position="119"/>
    </location>
</feature>
<comment type="caution">
    <text evidence="3">The sequence shown here is derived from an EMBL/GenBank/DDBJ whole genome shotgun (WGS) entry which is preliminary data.</text>
</comment>
<evidence type="ECO:0008006" key="5">
    <source>
        <dbReference type="Google" id="ProtNLM"/>
    </source>
</evidence>
<evidence type="ECO:0000256" key="2">
    <source>
        <dbReference type="SAM" id="Phobius"/>
    </source>
</evidence>
<name>A0ABU5K6I2_9ACTN</name>
<keyword evidence="2" id="KW-0472">Membrane</keyword>
<evidence type="ECO:0000313" key="4">
    <source>
        <dbReference type="Proteomes" id="UP001291999"/>
    </source>
</evidence>
<dbReference type="RefSeq" id="WP_322423066.1">
    <property type="nucleotide sequence ID" value="NZ_CP141058.1"/>
</dbReference>
<dbReference type="EMBL" id="JAXQPW010000001">
    <property type="protein sequence ID" value="MDZ5660584.1"/>
    <property type="molecule type" value="Genomic_DNA"/>
</dbReference>
<keyword evidence="4" id="KW-1185">Reference proteome</keyword>
<proteinExistence type="predicted"/>
<protein>
    <recommendedName>
        <fullName evidence="5">RDD family protein</fullName>
    </recommendedName>
</protein>
<feature type="region of interest" description="Disordered" evidence="1">
    <location>
        <begin position="247"/>
        <end position="282"/>
    </location>
</feature>
<feature type="transmembrane region" description="Helical" evidence="2">
    <location>
        <begin position="48"/>
        <end position="69"/>
    </location>
</feature>
<feature type="transmembrane region" description="Helical" evidence="2">
    <location>
        <begin position="125"/>
        <end position="148"/>
    </location>
</feature>
<evidence type="ECO:0000313" key="3">
    <source>
        <dbReference type="EMBL" id="MDZ5660584.1"/>
    </source>
</evidence>